<sequence length="77" mass="8524">MKKRDILVAHFTNPSYVSIMKKAKAIITDDGGITSHAAIISRELRIPCIVGTKIATKVLKDRDMVEVDAYKGIVRIV</sequence>
<dbReference type="Proteomes" id="UP000228896">
    <property type="component" value="Unassembled WGS sequence"/>
</dbReference>
<dbReference type="InterPro" id="IPR008279">
    <property type="entry name" value="PEP-util_enz_mobile_dom"/>
</dbReference>
<dbReference type="PANTHER" id="PTHR43030:SF1">
    <property type="entry name" value="PHOSPHOENOLPYRUVATE SYNTHASE"/>
    <property type="match status" value="1"/>
</dbReference>
<dbReference type="InterPro" id="IPR018274">
    <property type="entry name" value="PEP_util_AS"/>
</dbReference>
<keyword evidence="2" id="KW-0547">Nucleotide-binding</keyword>
<name>A0A2M7DPS8_9BACT</name>
<protein>
    <recommendedName>
        <fullName evidence="4">PEP-utilising enzyme mobile domain-containing protein</fullName>
    </recommendedName>
</protein>
<dbReference type="InterPro" id="IPR006319">
    <property type="entry name" value="PEP_synth"/>
</dbReference>
<comment type="caution">
    <text evidence="5">The sequence shown here is derived from an EMBL/GenBank/DDBJ whole genome shotgun (WGS) entry which is preliminary data.</text>
</comment>
<dbReference type="PROSITE" id="PS00370">
    <property type="entry name" value="PEP_ENZYMES_PHOS_SITE"/>
    <property type="match status" value="1"/>
</dbReference>
<gene>
    <name evidence="5" type="ORF">COS18_01980</name>
</gene>
<evidence type="ECO:0000313" key="6">
    <source>
        <dbReference type="Proteomes" id="UP000228896"/>
    </source>
</evidence>
<reference evidence="6" key="1">
    <citation type="submission" date="2017-09" db="EMBL/GenBank/DDBJ databases">
        <title>Depth-based differentiation of microbial function through sediment-hosted aquifers and enrichment of novel symbionts in the deep terrestrial subsurface.</title>
        <authorList>
            <person name="Probst A.J."/>
            <person name="Ladd B."/>
            <person name="Jarett J.K."/>
            <person name="Geller-Mcgrath D.E."/>
            <person name="Sieber C.M.K."/>
            <person name="Emerson J.B."/>
            <person name="Anantharaman K."/>
            <person name="Thomas B.C."/>
            <person name="Malmstrom R."/>
            <person name="Stieglmeier M."/>
            <person name="Klingl A."/>
            <person name="Woyke T."/>
            <person name="Ryan C.M."/>
            <person name="Banfield J.F."/>
        </authorList>
    </citation>
    <scope>NUCLEOTIDE SEQUENCE [LARGE SCALE GENOMIC DNA]</scope>
</reference>
<evidence type="ECO:0000256" key="3">
    <source>
        <dbReference type="ARBA" id="ARBA00022840"/>
    </source>
</evidence>
<evidence type="ECO:0000256" key="2">
    <source>
        <dbReference type="ARBA" id="ARBA00022741"/>
    </source>
</evidence>
<accession>A0A2M7DPS8</accession>
<dbReference type="GO" id="GO:0008986">
    <property type="term" value="F:pyruvate, water dikinase activity"/>
    <property type="evidence" value="ECO:0007669"/>
    <property type="project" value="InterPro"/>
</dbReference>
<dbReference type="EMBL" id="PETS01000043">
    <property type="protein sequence ID" value="PIV51795.1"/>
    <property type="molecule type" value="Genomic_DNA"/>
</dbReference>
<evidence type="ECO:0000256" key="1">
    <source>
        <dbReference type="ARBA" id="ARBA00007837"/>
    </source>
</evidence>
<dbReference type="InterPro" id="IPR036637">
    <property type="entry name" value="Phosphohistidine_dom_sf"/>
</dbReference>
<dbReference type="GO" id="GO:0005524">
    <property type="term" value="F:ATP binding"/>
    <property type="evidence" value="ECO:0007669"/>
    <property type="project" value="UniProtKB-KW"/>
</dbReference>
<dbReference type="AlphaFoldDB" id="A0A2M7DPS8"/>
<dbReference type="PANTHER" id="PTHR43030">
    <property type="entry name" value="PHOSPHOENOLPYRUVATE SYNTHASE"/>
    <property type="match status" value="1"/>
</dbReference>
<evidence type="ECO:0000313" key="5">
    <source>
        <dbReference type="EMBL" id="PIV51795.1"/>
    </source>
</evidence>
<organism evidence="5 6">
    <name type="scientific">Candidatus Falkowbacteria bacterium CG02_land_8_20_14_3_00_36_14</name>
    <dbReference type="NCBI Taxonomy" id="1974560"/>
    <lineage>
        <taxon>Bacteria</taxon>
        <taxon>Candidatus Falkowiibacteriota</taxon>
    </lineage>
</organism>
<comment type="similarity">
    <text evidence="1">Belongs to the PEP-utilizing enzyme family.</text>
</comment>
<feature type="domain" description="PEP-utilising enzyme mobile" evidence="4">
    <location>
        <begin position="2"/>
        <end position="72"/>
    </location>
</feature>
<evidence type="ECO:0000259" key="4">
    <source>
        <dbReference type="Pfam" id="PF00391"/>
    </source>
</evidence>
<keyword evidence="3" id="KW-0067">ATP-binding</keyword>
<dbReference type="SUPFAM" id="SSF52009">
    <property type="entry name" value="Phosphohistidine domain"/>
    <property type="match status" value="1"/>
</dbReference>
<proteinExistence type="inferred from homology"/>
<dbReference type="Pfam" id="PF00391">
    <property type="entry name" value="PEP-utilizers"/>
    <property type="match status" value="1"/>
</dbReference>
<dbReference type="Gene3D" id="3.50.30.10">
    <property type="entry name" value="Phosphohistidine domain"/>
    <property type="match status" value="1"/>
</dbReference>